<dbReference type="AlphaFoldDB" id="A0A1X7V2P4"/>
<reference evidence="1" key="1">
    <citation type="submission" date="2017-05" db="UniProtKB">
        <authorList>
            <consortium name="EnsemblMetazoa"/>
        </authorList>
    </citation>
    <scope>IDENTIFICATION</scope>
</reference>
<evidence type="ECO:0000313" key="1">
    <source>
        <dbReference type="EnsemblMetazoa" id="Aqu2.1.34525_001"/>
    </source>
</evidence>
<name>A0A1X7V2P4_AMPQE</name>
<protein>
    <submittedName>
        <fullName evidence="1">Uncharacterized protein</fullName>
    </submittedName>
</protein>
<dbReference type="EnsemblMetazoa" id="Aqu2.1.34525_001">
    <property type="protein sequence ID" value="Aqu2.1.34525_001"/>
    <property type="gene ID" value="Aqu2.1.34525"/>
</dbReference>
<organism evidence="1">
    <name type="scientific">Amphimedon queenslandica</name>
    <name type="common">Sponge</name>
    <dbReference type="NCBI Taxonomy" id="400682"/>
    <lineage>
        <taxon>Eukaryota</taxon>
        <taxon>Metazoa</taxon>
        <taxon>Porifera</taxon>
        <taxon>Demospongiae</taxon>
        <taxon>Heteroscleromorpha</taxon>
        <taxon>Haplosclerida</taxon>
        <taxon>Niphatidae</taxon>
        <taxon>Amphimedon</taxon>
    </lineage>
</organism>
<proteinExistence type="predicted"/>
<accession>A0A1X7V2P4</accession>
<dbReference type="InParanoid" id="A0A1X7V2P4"/>
<sequence length="231" mass="25561">HYSKGVTSSRIARFDSKSRAKLSAISAAKIPVHLTNCEVKKSNYDDALEVILRPTTEIEPSPKTIEVPVPEKAKKLSISEILDAADGVLVNLGCKVIDVARARVVRTGLLQEVTLANQTGTINVDQLKDYSSYDFTNLSVGTFRNEKTLTLRGNSSFTLTPNKDDDITTPHFDIKDEDNSDIINDARIIGTQYCNLYWGCISCGSKLDSVDVNAQSVTLYKRDPIVKFKHH</sequence>